<organism evidence="1 2">
    <name type="scientific">Meloidogyne incognita</name>
    <name type="common">Southern root-knot nematode worm</name>
    <name type="synonym">Oxyuris incognita</name>
    <dbReference type="NCBI Taxonomy" id="6306"/>
    <lineage>
        <taxon>Eukaryota</taxon>
        <taxon>Metazoa</taxon>
        <taxon>Ecdysozoa</taxon>
        <taxon>Nematoda</taxon>
        <taxon>Chromadorea</taxon>
        <taxon>Rhabditida</taxon>
        <taxon>Tylenchina</taxon>
        <taxon>Tylenchomorpha</taxon>
        <taxon>Tylenchoidea</taxon>
        <taxon>Meloidogynidae</taxon>
        <taxon>Meloidogyninae</taxon>
        <taxon>Meloidogyne</taxon>
        <taxon>Meloidogyne incognita group</taxon>
    </lineage>
</organism>
<evidence type="ECO:0000313" key="1">
    <source>
        <dbReference type="Proteomes" id="UP000887563"/>
    </source>
</evidence>
<dbReference type="Proteomes" id="UP000887563">
    <property type="component" value="Unplaced"/>
</dbReference>
<proteinExistence type="predicted"/>
<sequence length="174" mass="19472">MLAHHGARHGWMAGMLWRIWEKHGSCGNPQMCSAWWLVVLFMVARSSTWWLSSLLAQPGEAAQLMARWGPLERGGSVDSVLNMGGQWRIMGPAGRLLSSTWLVVSSTWWIGGGSSKIKWVEGMECSSEWMVGSAAKKQQWMDEQQKTIDGPAKMRMYPAMVAGTRFVLPTRGKF</sequence>
<accession>A0A914N5C6</accession>
<reference evidence="2" key="1">
    <citation type="submission" date="2022-11" db="UniProtKB">
        <authorList>
            <consortium name="WormBaseParasite"/>
        </authorList>
    </citation>
    <scope>IDENTIFICATION</scope>
</reference>
<dbReference type="WBParaSite" id="Minc3s03134g32906">
    <property type="protein sequence ID" value="Minc3s03134g32906"/>
    <property type="gene ID" value="Minc3s03134g32906"/>
</dbReference>
<evidence type="ECO:0000313" key="2">
    <source>
        <dbReference type="WBParaSite" id="Minc3s03134g32906"/>
    </source>
</evidence>
<keyword evidence="1" id="KW-1185">Reference proteome</keyword>
<protein>
    <submittedName>
        <fullName evidence="2">Uncharacterized protein</fullName>
    </submittedName>
</protein>
<name>A0A914N5C6_MELIC</name>
<dbReference type="AlphaFoldDB" id="A0A914N5C6"/>